<reference evidence="3" key="1">
    <citation type="journal article" date="2017" name="bioRxiv">
        <title>Comparative analysis of the genomes of Stylophora pistillata and Acropora digitifera provides evidence for extensive differences between species of corals.</title>
        <authorList>
            <person name="Voolstra C.R."/>
            <person name="Li Y."/>
            <person name="Liew Y.J."/>
            <person name="Baumgarten S."/>
            <person name="Zoccola D."/>
            <person name="Flot J.-F."/>
            <person name="Tambutte S."/>
            <person name="Allemand D."/>
            <person name="Aranda M."/>
        </authorList>
    </citation>
    <scope>NUCLEOTIDE SEQUENCE [LARGE SCALE GENOMIC DNA]</scope>
</reference>
<evidence type="ECO:0000313" key="3">
    <source>
        <dbReference type="Proteomes" id="UP000225706"/>
    </source>
</evidence>
<dbReference type="InterPro" id="IPR001584">
    <property type="entry name" value="Integrase_cat-core"/>
</dbReference>
<dbReference type="FunFam" id="1.10.340.70:FF:000003">
    <property type="entry name" value="Protein CBG25708"/>
    <property type="match status" value="1"/>
</dbReference>
<sequence>MVPTSAQPFFKYRDEMTLQNGLVFKGTKIVVPESLRRDMIEETHKSHQRLQACLRRAREVFFWPGMSAQFKNRIGKCSICQCVRLEQASEPLQPHQVLDRPWQRVETDLLTFENRDYLVLVDYYSNFIELDHLADPSSQTVIHKLKMHFSRHGVPDYVVSDNGPQYTSSDFRRFAATWKFTHVTILPHYPKANGMAESAVKTCKTLMKRALLSQSDPYLGSLDHHNTPTAATGMSPCQRLFGRRTKTLLPFSESLLKTDQTVSDLLKGDRVKQAKHFDLHAKQLSELKSDPFMLRSQEKPEEQTTPGWSGFNTLTYPSIPLKTMIGYHLMIHAEVSNFSTLYTLMKLAQKICESMGQRDSVITFDLDLYAKAKQLQMKYPNEFKNTVIRMGGFHIALNYLAVLENLYAQSGLEDLLIESGVYVAGTTSVLMLGKSYNKGIRAQKLSMEALFRLLWQAFLEWLSKTLKRWLDGFLSCVKSLTSVLEAFRSEEREKSKAFCFWEVYINMVLVLLQFIKAERTGNWKLHLTATAAMVPHFFAMDRINYARWLPVYLSVMNMLETNHPEVYKEFINGNHSLKIKSFRSVAKITVMSTRHKEKISSVNADREIFGRLLVTAKHRDIDLKVVLSYELCSVPIALAHPDGTLRKTGTATFGELSGKYSHIVISTLSRNCCTRVDLVFDQYRPVSIKAGEGKERGESSSLEVKIHGETSPVPKQWTKFISHPKNKENLAAFLCDPLSQHFPEPLGPSQKVFLAGGFKDRSRTVSLTQGSVTIEPNLCSDHEEADTRLLLHAKHAATTYRRISSNRHTLMWPRYQLHILKSCAARSCGFEAMLKTSRDLYQSMPFSIPWVSFCANVCRRLMHLLAATQQALSLE</sequence>
<dbReference type="OrthoDB" id="5987889at2759"/>
<dbReference type="InterPro" id="IPR012337">
    <property type="entry name" value="RNaseH-like_sf"/>
</dbReference>
<protein>
    <submittedName>
        <fullName evidence="2">Uncharacterized protein K02A2.6</fullName>
    </submittedName>
</protein>
<proteinExistence type="predicted"/>
<dbReference type="PROSITE" id="PS50994">
    <property type="entry name" value="INTEGRASE"/>
    <property type="match status" value="1"/>
</dbReference>
<dbReference type="EMBL" id="LSMT01000714">
    <property type="protein sequence ID" value="PFX14895.1"/>
    <property type="molecule type" value="Genomic_DNA"/>
</dbReference>
<dbReference type="InterPro" id="IPR050951">
    <property type="entry name" value="Retrovirus_Pol_polyprotein"/>
</dbReference>
<dbReference type="SUPFAM" id="SSF53098">
    <property type="entry name" value="Ribonuclease H-like"/>
    <property type="match status" value="1"/>
</dbReference>
<gene>
    <name evidence="2" type="primary">K02A2.6</name>
    <name evidence="2" type="ORF">AWC38_SpisGene20916</name>
</gene>
<comment type="caution">
    <text evidence="2">The sequence shown here is derived from an EMBL/GenBank/DDBJ whole genome shotgun (WGS) entry which is preliminary data.</text>
</comment>
<accession>A0A2B4RF38</accession>
<feature type="domain" description="Integrase catalytic" evidence="1">
    <location>
        <begin position="97"/>
        <end position="204"/>
    </location>
</feature>
<evidence type="ECO:0000313" key="2">
    <source>
        <dbReference type="EMBL" id="PFX14895.1"/>
    </source>
</evidence>
<dbReference type="InterPro" id="IPR036397">
    <property type="entry name" value="RNaseH_sf"/>
</dbReference>
<dbReference type="GO" id="GO:0003676">
    <property type="term" value="F:nucleic acid binding"/>
    <property type="evidence" value="ECO:0007669"/>
    <property type="project" value="InterPro"/>
</dbReference>
<dbReference type="Gene3D" id="1.10.340.70">
    <property type="match status" value="1"/>
</dbReference>
<dbReference type="GO" id="GO:0015074">
    <property type="term" value="P:DNA integration"/>
    <property type="evidence" value="ECO:0007669"/>
    <property type="project" value="InterPro"/>
</dbReference>
<dbReference type="PANTHER" id="PTHR37984">
    <property type="entry name" value="PROTEIN CBG26694"/>
    <property type="match status" value="1"/>
</dbReference>
<dbReference type="InterPro" id="IPR041588">
    <property type="entry name" value="Integrase_H2C2"/>
</dbReference>
<dbReference type="AlphaFoldDB" id="A0A2B4RF38"/>
<dbReference type="Gene3D" id="3.30.420.10">
    <property type="entry name" value="Ribonuclease H-like superfamily/Ribonuclease H"/>
    <property type="match status" value="1"/>
</dbReference>
<keyword evidence="3" id="KW-1185">Reference proteome</keyword>
<dbReference type="Proteomes" id="UP000225706">
    <property type="component" value="Unassembled WGS sequence"/>
</dbReference>
<dbReference type="FunFam" id="3.30.420.10:FF:000063">
    <property type="entry name" value="Retrovirus-related Pol polyprotein from transposon 297-like Protein"/>
    <property type="match status" value="1"/>
</dbReference>
<evidence type="ECO:0000259" key="1">
    <source>
        <dbReference type="PROSITE" id="PS50994"/>
    </source>
</evidence>
<dbReference type="PANTHER" id="PTHR37984:SF8">
    <property type="entry name" value="CCHC-TYPE DOMAIN-CONTAINING PROTEIN"/>
    <property type="match status" value="1"/>
</dbReference>
<dbReference type="Pfam" id="PF17921">
    <property type="entry name" value="Integrase_H2C2"/>
    <property type="match status" value="1"/>
</dbReference>
<name>A0A2B4RF38_STYPI</name>
<dbReference type="Pfam" id="PF00665">
    <property type="entry name" value="rve"/>
    <property type="match status" value="1"/>
</dbReference>
<organism evidence="2 3">
    <name type="scientific">Stylophora pistillata</name>
    <name type="common">Smooth cauliflower coral</name>
    <dbReference type="NCBI Taxonomy" id="50429"/>
    <lineage>
        <taxon>Eukaryota</taxon>
        <taxon>Metazoa</taxon>
        <taxon>Cnidaria</taxon>
        <taxon>Anthozoa</taxon>
        <taxon>Hexacorallia</taxon>
        <taxon>Scleractinia</taxon>
        <taxon>Astrocoeniina</taxon>
        <taxon>Pocilloporidae</taxon>
        <taxon>Stylophora</taxon>
    </lineage>
</organism>